<comment type="caution">
    <text evidence="3">The sequence shown here is derived from an EMBL/GenBank/DDBJ whole genome shotgun (WGS) entry which is preliminary data.</text>
</comment>
<name>A0A8X8ZJX0_SALSN</name>
<evidence type="ECO:0000256" key="2">
    <source>
        <dbReference type="SAM" id="Phobius"/>
    </source>
</evidence>
<feature type="region of interest" description="Disordered" evidence="1">
    <location>
        <begin position="1"/>
        <end position="36"/>
    </location>
</feature>
<gene>
    <name evidence="3" type="ORF">SASPL_130432</name>
</gene>
<dbReference type="Proteomes" id="UP000298416">
    <property type="component" value="Unassembled WGS sequence"/>
</dbReference>
<keyword evidence="2" id="KW-1133">Transmembrane helix</keyword>
<evidence type="ECO:0000313" key="4">
    <source>
        <dbReference type="Proteomes" id="UP000298416"/>
    </source>
</evidence>
<proteinExistence type="predicted"/>
<keyword evidence="2" id="KW-0812">Transmembrane</keyword>
<accession>A0A8X8ZJX0</accession>
<feature type="transmembrane region" description="Helical" evidence="2">
    <location>
        <begin position="43"/>
        <end position="61"/>
    </location>
</feature>
<dbReference type="AlphaFoldDB" id="A0A8X8ZJX0"/>
<dbReference type="EMBL" id="PNBA02000011">
    <property type="protein sequence ID" value="KAG6407441.1"/>
    <property type="molecule type" value="Genomic_DNA"/>
</dbReference>
<evidence type="ECO:0000313" key="3">
    <source>
        <dbReference type="EMBL" id="KAG6407441.1"/>
    </source>
</evidence>
<reference evidence="3" key="1">
    <citation type="submission" date="2018-01" db="EMBL/GenBank/DDBJ databases">
        <authorList>
            <person name="Mao J.F."/>
        </authorList>
    </citation>
    <scope>NUCLEOTIDE SEQUENCE</scope>
    <source>
        <strain evidence="3">Huo1</strain>
        <tissue evidence="3">Leaf</tissue>
    </source>
</reference>
<keyword evidence="4" id="KW-1185">Reference proteome</keyword>
<protein>
    <submittedName>
        <fullName evidence="3">Uncharacterized protein</fullName>
    </submittedName>
</protein>
<organism evidence="3">
    <name type="scientific">Salvia splendens</name>
    <name type="common">Scarlet sage</name>
    <dbReference type="NCBI Taxonomy" id="180675"/>
    <lineage>
        <taxon>Eukaryota</taxon>
        <taxon>Viridiplantae</taxon>
        <taxon>Streptophyta</taxon>
        <taxon>Embryophyta</taxon>
        <taxon>Tracheophyta</taxon>
        <taxon>Spermatophyta</taxon>
        <taxon>Magnoliopsida</taxon>
        <taxon>eudicotyledons</taxon>
        <taxon>Gunneridae</taxon>
        <taxon>Pentapetalae</taxon>
        <taxon>asterids</taxon>
        <taxon>lamiids</taxon>
        <taxon>Lamiales</taxon>
        <taxon>Lamiaceae</taxon>
        <taxon>Nepetoideae</taxon>
        <taxon>Mentheae</taxon>
        <taxon>Salviinae</taxon>
        <taxon>Salvia</taxon>
        <taxon>Salvia subgen. Calosphace</taxon>
        <taxon>core Calosphace</taxon>
    </lineage>
</organism>
<evidence type="ECO:0000256" key="1">
    <source>
        <dbReference type="SAM" id="MobiDB-lite"/>
    </source>
</evidence>
<keyword evidence="2" id="KW-0472">Membrane</keyword>
<sequence length="165" mass="18892">MSYQKAYNAKPESSYEGNSPGEPRRTDSVSKPPTQPHRSQLEMQLLFTFMALVLVLLGVLIDKISTSQSIFGWNGLEQRYRTFKDIDDLPSTYWDIHRHKGVASNEVWKSIIKRNTFASAYYHREEPEFSQLDSVFGPRVTKSQHNSSVIVISESTCPVSEAWCE</sequence>
<reference evidence="3" key="2">
    <citation type="submission" date="2020-08" db="EMBL/GenBank/DDBJ databases">
        <title>Plant Genome Project.</title>
        <authorList>
            <person name="Zhang R.-G."/>
        </authorList>
    </citation>
    <scope>NUCLEOTIDE SEQUENCE</scope>
    <source>
        <strain evidence="3">Huo1</strain>
        <tissue evidence="3">Leaf</tissue>
    </source>
</reference>